<feature type="transmembrane region" description="Helical" evidence="10">
    <location>
        <begin position="333"/>
        <end position="353"/>
    </location>
</feature>
<gene>
    <name evidence="12" type="primary">nhaP</name>
    <name evidence="12" type="ORF">AMOR_35530</name>
</gene>
<feature type="transmembrane region" description="Helical" evidence="10">
    <location>
        <begin position="6"/>
        <end position="24"/>
    </location>
</feature>
<reference evidence="13" key="1">
    <citation type="journal article" date="2022" name="Int. J. Syst. Evol. Microbiol.">
        <title>Anaeromyxobacter oryzae sp. nov., Anaeromyxobacter diazotrophicus sp. nov. and Anaeromyxobacter paludicola sp. nov., isolated from paddy soils.</title>
        <authorList>
            <person name="Itoh H."/>
            <person name="Xu Z."/>
            <person name="Mise K."/>
            <person name="Masuda Y."/>
            <person name="Ushijima N."/>
            <person name="Hayakawa C."/>
            <person name="Shiratori Y."/>
            <person name="Senoo K."/>
        </authorList>
    </citation>
    <scope>NUCLEOTIDE SEQUENCE [LARGE SCALE GENOMIC DNA]</scope>
    <source>
        <strain evidence="13">Red232</strain>
    </source>
</reference>
<dbReference type="Pfam" id="PF02080">
    <property type="entry name" value="TrkA_C"/>
    <property type="match status" value="1"/>
</dbReference>
<evidence type="ECO:0000313" key="12">
    <source>
        <dbReference type="EMBL" id="BDG04557.1"/>
    </source>
</evidence>
<feature type="transmembrane region" description="Helical" evidence="10">
    <location>
        <begin position="58"/>
        <end position="74"/>
    </location>
</feature>
<keyword evidence="3" id="KW-0050">Antiport</keyword>
<feature type="transmembrane region" description="Helical" evidence="10">
    <location>
        <begin position="365"/>
        <end position="385"/>
    </location>
</feature>
<comment type="subcellular location">
    <subcellularLocation>
        <location evidence="1">Cell membrane</location>
        <topology evidence="1">Multi-pass membrane protein</topology>
    </subcellularLocation>
</comment>
<feature type="transmembrane region" description="Helical" evidence="10">
    <location>
        <begin position="301"/>
        <end position="327"/>
    </location>
</feature>
<evidence type="ECO:0000256" key="8">
    <source>
        <dbReference type="ARBA" id="ARBA00023065"/>
    </source>
</evidence>
<dbReference type="NCBIfam" id="NF003716">
    <property type="entry name" value="PRK05326.1-3"/>
    <property type="match status" value="1"/>
</dbReference>
<name>A0ABN6MUA3_9BACT</name>
<protein>
    <submittedName>
        <fullName evidence="12">K+/H+ antiporter</fullName>
    </submittedName>
</protein>
<keyword evidence="9 10" id="KW-0472">Membrane</keyword>
<keyword evidence="5" id="KW-0633">Potassium transport</keyword>
<dbReference type="InterPro" id="IPR038770">
    <property type="entry name" value="Na+/solute_symporter_sf"/>
</dbReference>
<accession>A0ABN6MUA3</accession>
<keyword evidence="4" id="KW-1003">Cell membrane</keyword>
<evidence type="ECO:0000256" key="5">
    <source>
        <dbReference type="ARBA" id="ARBA00022538"/>
    </source>
</evidence>
<dbReference type="InterPro" id="IPR006037">
    <property type="entry name" value="RCK_C"/>
</dbReference>
<dbReference type="InterPro" id="IPR036721">
    <property type="entry name" value="RCK_C_sf"/>
</dbReference>
<dbReference type="InterPro" id="IPR006153">
    <property type="entry name" value="Cation/H_exchanger_TM"/>
</dbReference>
<feature type="transmembrane region" description="Helical" evidence="10">
    <location>
        <begin position="31"/>
        <end position="52"/>
    </location>
</feature>
<keyword evidence="6 10" id="KW-0812">Transmembrane</keyword>
<keyword evidence="13" id="KW-1185">Reference proteome</keyword>
<dbReference type="Gene3D" id="1.20.1530.20">
    <property type="match status" value="1"/>
</dbReference>
<keyword evidence="5" id="KW-0630">Potassium</keyword>
<feature type="transmembrane region" description="Helical" evidence="10">
    <location>
        <begin position="114"/>
        <end position="138"/>
    </location>
</feature>
<dbReference type="PANTHER" id="PTHR32507:SF7">
    <property type="entry name" value="K(+)_H(+) ANTIPORTER NHAP2"/>
    <property type="match status" value="1"/>
</dbReference>
<keyword evidence="8" id="KW-0406">Ion transport</keyword>
<proteinExistence type="predicted"/>
<keyword evidence="7 10" id="KW-1133">Transmembrane helix</keyword>
<keyword evidence="2" id="KW-0813">Transport</keyword>
<dbReference type="EMBL" id="AP025591">
    <property type="protein sequence ID" value="BDG04557.1"/>
    <property type="molecule type" value="Genomic_DNA"/>
</dbReference>
<feature type="transmembrane region" description="Helical" evidence="10">
    <location>
        <begin position="272"/>
        <end position="289"/>
    </location>
</feature>
<dbReference type="NCBIfam" id="NF003715">
    <property type="entry name" value="PRK05326.1-2"/>
    <property type="match status" value="1"/>
</dbReference>
<feature type="domain" description="RCK C-terminal" evidence="11">
    <location>
        <begin position="402"/>
        <end position="484"/>
    </location>
</feature>
<evidence type="ECO:0000256" key="3">
    <source>
        <dbReference type="ARBA" id="ARBA00022449"/>
    </source>
</evidence>
<evidence type="ECO:0000256" key="4">
    <source>
        <dbReference type="ARBA" id="ARBA00022475"/>
    </source>
</evidence>
<dbReference type="PROSITE" id="PS51202">
    <property type="entry name" value="RCK_C"/>
    <property type="match status" value="1"/>
</dbReference>
<evidence type="ECO:0000313" key="13">
    <source>
        <dbReference type="Proteomes" id="UP001162891"/>
    </source>
</evidence>
<organism evidence="12 13">
    <name type="scientific">Anaeromyxobacter oryzae</name>
    <dbReference type="NCBI Taxonomy" id="2918170"/>
    <lineage>
        <taxon>Bacteria</taxon>
        <taxon>Pseudomonadati</taxon>
        <taxon>Myxococcota</taxon>
        <taxon>Myxococcia</taxon>
        <taxon>Myxococcales</taxon>
        <taxon>Cystobacterineae</taxon>
        <taxon>Anaeromyxobacteraceae</taxon>
        <taxon>Anaeromyxobacter</taxon>
    </lineage>
</organism>
<feature type="transmembrane region" description="Helical" evidence="10">
    <location>
        <begin position="224"/>
        <end position="252"/>
    </location>
</feature>
<dbReference type="Proteomes" id="UP001162891">
    <property type="component" value="Chromosome"/>
</dbReference>
<evidence type="ECO:0000256" key="6">
    <source>
        <dbReference type="ARBA" id="ARBA00022692"/>
    </source>
</evidence>
<feature type="transmembrane region" description="Helical" evidence="10">
    <location>
        <begin position="86"/>
        <end position="108"/>
    </location>
</feature>
<dbReference type="RefSeq" id="WP_248352973.1">
    <property type="nucleotide sequence ID" value="NZ_AP025591.1"/>
</dbReference>
<evidence type="ECO:0000256" key="2">
    <source>
        <dbReference type="ARBA" id="ARBA00022448"/>
    </source>
</evidence>
<evidence type="ECO:0000256" key="9">
    <source>
        <dbReference type="ARBA" id="ARBA00023136"/>
    </source>
</evidence>
<sequence length="487" mass="49964">MSEPFSTAVALALIGVLLGLSVLASRGSGRFGVPVALLFLGVGMAAGLAGIAFDDHRAAFRLGTVALVLILLDGGLSTPVASVRRVFAPAAILATAGVAGTALLAAVGGRMLRLPWGAALLFGAIVSSTDAAAVFSVLRGARIQLRRRVAQVLELESGLNDPMAVILTVAFTTALVEGHAPGISIVGGAAIQLAVGGAVGIGAGRAGRWVLARARLSAGGLYPVLTLGLALATFGAATILHGSGFLAVYALGVVLGNGPLPYRTGLVRVHDAMAWFAQVSMFLLLGLLADSGRLVEVALPGVALALLLAFVARPVAVAACLAPLRFAPREVTFVAWVGLRGAVPIILATYPVLAGAPGARRIFDLVFFAVVVSTLLQGATIRWLARRLDLEVAGTPAPRAVLEIVSREPLAGEVLSFYVEAASAAAGSVIADLPFPEGATIMLVVRGHELVPPRGQTVLQPGDHVYVFTRPEEKGLVLLLFGREEEG</sequence>
<evidence type="ECO:0000259" key="11">
    <source>
        <dbReference type="PROSITE" id="PS51202"/>
    </source>
</evidence>
<evidence type="ECO:0000256" key="1">
    <source>
        <dbReference type="ARBA" id="ARBA00004651"/>
    </source>
</evidence>
<dbReference type="PANTHER" id="PTHR32507">
    <property type="entry name" value="NA(+)/H(+) ANTIPORTER 1"/>
    <property type="match status" value="1"/>
</dbReference>
<evidence type="ECO:0000256" key="7">
    <source>
        <dbReference type="ARBA" id="ARBA00022989"/>
    </source>
</evidence>
<dbReference type="Pfam" id="PF00999">
    <property type="entry name" value="Na_H_Exchanger"/>
    <property type="match status" value="1"/>
</dbReference>
<dbReference type="Gene3D" id="3.30.70.1450">
    <property type="entry name" value="Regulator of K+ conductance, C-terminal domain"/>
    <property type="match status" value="1"/>
</dbReference>
<dbReference type="SUPFAM" id="SSF116726">
    <property type="entry name" value="TrkA C-terminal domain-like"/>
    <property type="match status" value="1"/>
</dbReference>
<evidence type="ECO:0000256" key="10">
    <source>
        <dbReference type="SAM" id="Phobius"/>
    </source>
</evidence>